<gene>
    <name evidence="2" type="ORF">EQG63_06255</name>
</gene>
<proteinExistence type="predicted"/>
<feature type="transmembrane region" description="Helical" evidence="1">
    <location>
        <begin position="81"/>
        <end position="100"/>
    </location>
</feature>
<dbReference type="OrthoDB" id="981524at2"/>
<reference evidence="3" key="1">
    <citation type="submission" date="2019-01" db="EMBL/GenBank/DDBJ databases">
        <title>Cytophagaceae bacterium strain CAR-16.</title>
        <authorList>
            <person name="Chen W.-M."/>
        </authorList>
    </citation>
    <scope>NUCLEOTIDE SEQUENCE [LARGE SCALE GENOMIC DNA]</scope>
    <source>
        <strain evidence="3">LLJ-11</strain>
    </source>
</reference>
<sequence>MKNFDLHNDTKIPTGFKIPENYFDSLEERVMQRISFDENKIATGFKVPDQYFDSLEEKVMQKLPLETKEVKVISLWQRKSVWISSIAAVFLISLGTLYFFNQQDSTDLTISSDYLAYQSDITTEDIALQLTDEDITALESELTTFDSETETYINDYLN</sequence>
<dbReference type="AlphaFoldDB" id="A0A4Q1K294"/>
<dbReference type="Proteomes" id="UP000290283">
    <property type="component" value="Unassembled WGS sequence"/>
</dbReference>
<dbReference type="RefSeq" id="WP_129435503.1">
    <property type="nucleotide sequence ID" value="NZ_SBKO01000002.1"/>
</dbReference>
<evidence type="ECO:0000313" key="3">
    <source>
        <dbReference type="Proteomes" id="UP000290283"/>
    </source>
</evidence>
<organism evidence="2 3">
    <name type="scientific">Flavobacterium amnicola</name>
    <dbReference type="NCBI Taxonomy" id="2506422"/>
    <lineage>
        <taxon>Bacteria</taxon>
        <taxon>Pseudomonadati</taxon>
        <taxon>Bacteroidota</taxon>
        <taxon>Flavobacteriia</taxon>
        <taxon>Flavobacteriales</taxon>
        <taxon>Flavobacteriaceae</taxon>
        <taxon>Flavobacterium</taxon>
    </lineage>
</organism>
<evidence type="ECO:0000256" key="1">
    <source>
        <dbReference type="SAM" id="Phobius"/>
    </source>
</evidence>
<keyword evidence="1" id="KW-1133">Transmembrane helix</keyword>
<keyword evidence="1" id="KW-0472">Membrane</keyword>
<name>A0A4Q1K294_9FLAO</name>
<keyword evidence="1" id="KW-0812">Transmembrane</keyword>
<evidence type="ECO:0000313" key="2">
    <source>
        <dbReference type="EMBL" id="RXR19045.1"/>
    </source>
</evidence>
<protein>
    <submittedName>
        <fullName evidence="2">Uncharacterized protein</fullName>
    </submittedName>
</protein>
<keyword evidence="3" id="KW-1185">Reference proteome</keyword>
<dbReference type="EMBL" id="SBKO01000002">
    <property type="protein sequence ID" value="RXR19045.1"/>
    <property type="molecule type" value="Genomic_DNA"/>
</dbReference>
<accession>A0A4Q1K294</accession>
<comment type="caution">
    <text evidence="2">The sequence shown here is derived from an EMBL/GenBank/DDBJ whole genome shotgun (WGS) entry which is preliminary data.</text>
</comment>